<dbReference type="EMBL" id="RAHH01000009">
    <property type="protein sequence ID" value="RJT44906.1"/>
    <property type="molecule type" value="Genomic_DNA"/>
</dbReference>
<dbReference type="Proteomes" id="UP000284908">
    <property type="component" value="Unassembled WGS sequence"/>
</dbReference>
<dbReference type="Pfam" id="PF24819">
    <property type="entry name" value="DUF7710"/>
    <property type="match status" value="1"/>
</dbReference>
<name>A0A419NAI8_9GAMM</name>
<evidence type="ECO:0000313" key="3">
    <source>
        <dbReference type="Proteomes" id="UP000284908"/>
    </source>
</evidence>
<dbReference type="OrthoDB" id="72025at2"/>
<dbReference type="InterPro" id="IPR056127">
    <property type="entry name" value="DUF7710"/>
</dbReference>
<feature type="domain" description="DUF7710" evidence="1">
    <location>
        <begin position="4"/>
        <end position="88"/>
    </location>
</feature>
<proteinExistence type="predicted"/>
<gene>
    <name evidence="2" type="ORF">D6C13_09840</name>
</gene>
<reference evidence="2 3" key="1">
    <citation type="submission" date="2018-09" db="EMBL/GenBank/DDBJ databases">
        <authorList>
            <person name="Le Fleche-Mateos A."/>
        </authorList>
    </citation>
    <scope>NUCLEOTIDE SEQUENCE [LARGE SCALE GENOMIC DNA]</scope>
    <source>
        <strain evidence="2 3">DSM 27399</strain>
    </source>
</reference>
<accession>A0A419NAI8</accession>
<dbReference type="AlphaFoldDB" id="A0A419NAI8"/>
<keyword evidence="3" id="KW-1185">Reference proteome</keyword>
<evidence type="ECO:0000259" key="1">
    <source>
        <dbReference type="Pfam" id="PF24819"/>
    </source>
</evidence>
<protein>
    <recommendedName>
        <fullName evidence="1">DUF7710 domain-containing protein</fullName>
    </recommendedName>
</protein>
<organism evidence="2 3">
    <name type="scientific">Rahnella woolbedingensis</name>
    <dbReference type="NCBI Taxonomy" id="1510574"/>
    <lineage>
        <taxon>Bacteria</taxon>
        <taxon>Pseudomonadati</taxon>
        <taxon>Pseudomonadota</taxon>
        <taxon>Gammaproteobacteria</taxon>
        <taxon>Enterobacterales</taxon>
        <taxon>Yersiniaceae</taxon>
        <taxon>Rahnella</taxon>
    </lineage>
</organism>
<evidence type="ECO:0000313" key="2">
    <source>
        <dbReference type="EMBL" id="RJT44906.1"/>
    </source>
</evidence>
<sequence>MKELWVFNGAMARFPSALFSSLGDAESWIRRNKLTGVLTKYPVDKSAYDWAVENDFFIPKEGKQKSSDFIGGFTCAAMEHYHYENGNKE</sequence>
<comment type="caution">
    <text evidence="2">The sequence shown here is derived from an EMBL/GenBank/DDBJ whole genome shotgun (WGS) entry which is preliminary data.</text>
</comment>